<protein>
    <submittedName>
        <fullName evidence="2">DUF2252 domain-containing protein</fullName>
    </submittedName>
</protein>
<gene>
    <name evidence="2" type="ORF">ACFPZF_17820</name>
</gene>
<feature type="region of interest" description="Disordered" evidence="1">
    <location>
        <begin position="1"/>
        <end position="52"/>
    </location>
</feature>
<dbReference type="PANTHER" id="PTHR39441:SF1">
    <property type="entry name" value="DUF2252 DOMAIN-CONTAINING PROTEIN"/>
    <property type="match status" value="1"/>
</dbReference>
<dbReference type="RefSeq" id="WP_346146710.1">
    <property type="nucleotide sequence ID" value="NZ_BAAAUA010000029.1"/>
</dbReference>
<evidence type="ECO:0000256" key="1">
    <source>
        <dbReference type="SAM" id="MobiDB-lite"/>
    </source>
</evidence>
<evidence type="ECO:0000313" key="2">
    <source>
        <dbReference type="EMBL" id="MFC5643210.1"/>
    </source>
</evidence>
<name>A0ABW0VG59_9ACTN</name>
<comment type="caution">
    <text evidence="2">The sequence shown here is derived from an EMBL/GenBank/DDBJ whole genome shotgun (WGS) entry which is preliminary data.</text>
</comment>
<dbReference type="Proteomes" id="UP001596066">
    <property type="component" value="Unassembled WGS sequence"/>
</dbReference>
<feature type="compositionally biased region" description="Pro residues" evidence="1">
    <location>
        <begin position="23"/>
        <end position="34"/>
    </location>
</feature>
<sequence length="498" mass="54501">MTSTPSTAGSARKHGSKRAAPARPRPPKATPPVHPAHLTPAERAAKGEAARKAVPLGAHAGFDTGPDRADPVAILEGQADSRVAELVPIRYGRMLVSPFTFYRGAAAVMAADLARTPASGLHAQLCGDAHLSNFGLFASPERRLMFDVNDFDETFPGPWEWDVKRLAASLEIAARENDFTAKQRAKIQRAAVRGYQRAMADFAGMRRIDVWYARADVDDIAELLAGQLKKTARKKLDKTIAKAQARDSLRAFGKLTEVVGDRRRIVADPPLLVPIADLLSEKERTVFQAMILDLLRRYQATLPSDRAVLLEGYQFVDMARKVVGVGSVGTRCWIALLTGRDSDDPLFLQVKEAQPSVLAEFLPHGPTHGNEGERVVRGQRLMQAASDIFLGWESVEGVDGRHRDFYVRQLADWKGSADIGQMVPGGLARYGELCGWTLARAHARSGDSIAITAYLGDDKEFSHAIAEFSSLYADQNERDFAALEQAERDGRIGVERGL</sequence>
<dbReference type="EMBL" id="JBHSOC010000028">
    <property type="protein sequence ID" value="MFC5643210.1"/>
    <property type="molecule type" value="Genomic_DNA"/>
</dbReference>
<evidence type="ECO:0000313" key="3">
    <source>
        <dbReference type="Proteomes" id="UP001596066"/>
    </source>
</evidence>
<dbReference type="PANTHER" id="PTHR39441">
    <property type="entry name" value="DUF2252 DOMAIN-CONTAINING PROTEIN"/>
    <property type="match status" value="1"/>
</dbReference>
<proteinExistence type="predicted"/>
<dbReference type="InterPro" id="IPR018721">
    <property type="entry name" value="DUF2252"/>
</dbReference>
<keyword evidence="3" id="KW-1185">Reference proteome</keyword>
<dbReference type="Pfam" id="PF10009">
    <property type="entry name" value="DUF2252"/>
    <property type="match status" value="1"/>
</dbReference>
<reference evidence="3" key="1">
    <citation type="journal article" date="2019" name="Int. J. Syst. Evol. Microbiol.">
        <title>The Global Catalogue of Microorganisms (GCM) 10K type strain sequencing project: providing services to taxonomists for standard genome sequencing and annotation.</title>
        <authorList>
            <consortium name="The Broad Institute Genomics Platform"/>
            <consortium name="The Broad Institute Genome Sequencing Center for Infectious Disease"/>
            <person name="Wu L."/>
            <person name="Ma J."/>
        </authorList>
    </citation>
    <scope>NUCLEOTIDE SEQUENCE [LARGE SCALE GENOMIC DNA]</scope>
    <source>
        <strain evidence="3">CGMCC 4.1622</strain>
    </source>
</reference>
<accession>A0ABW0VG59</accession>
<organism evidence="2 3">
    <name type="scientific">Kitasatospora cinereorecta</name>
    <dbReference type="NCBI Taxonomy" id="285560"/>
    <lineage>
        <taxon>Bacteria</taxon>
        <taxon>Bacillati</taxon>
        <taxon>Actinomycetota</taxon>
        <taxon>Actinomycetes</taxon>
        <taxon>Kitasatosporales</taxon>
        <taxon>Streptomycetaceae</taxon>
        <taxon>Kitasatospora</taxon>
    </lineage>
</organism>